<feature type="transmembrane region" description="Helical" evidence="1">
    <location>
        <begin position="175"/>
        <end position="194"/>
    </location>
</feature>
<sequence length="504" mass="56984">MVSWANAPYVHFSNSSHLDSLSNNTDPYTIYYGQEAVVSPSKVITYGVLNITGIALLSLLLGTIFYSKLRKTSRSISRSESKIQRDPCLINAFIVLILVSLLNILYWLASEGTITKYEIVYLPHVKLCRAQAILQAGSQSAQVSVVSSVVIRLWLKTISITRPWYDKFRGRKTLIFLLAVPYLCVIGFVPKMVILTNDPKSTLLIPTPFYCSLLDLEIRRSYQILTGVIALFTLLIELWIIQLISSQFRQTSKTSDTAIQSVNASQGVQIDTIHPQRKIKITFYIRVSIFLIWTLGMLFTSLWQAFDSTITDATSDLVFACMGILAFICFATQADILAAWNIPATIPEWRRKFKLDPPIESTPKIPRSRGDRNNHNYNEFDRYYTQDNTKEYPHSQPRFTRPTPTPRGLGLSIELGDFIGNSNQASDVDPWSNRLNLNSDIERGHTLNPGIMPDQHTANLEKVGKSEADHVERIDQVNEEEEVIHLPILDLSGNTITSQHRQGD</sequence>
<feature type="transmembrane region" description="Helical" evidence="1">
    <location>
        <begin position="132"/>
        <end position="155"/>
    </location>
</feature>
<keyword evidence="1" id="KW-0812">Transmembrane</keyword>
<evidence type="ECO:0000313" key="3">
    <source>
        <dbReference type="Proteomes" id="UP001329825"/>
    </source>
</evidence>
<gene>
    <name evidence="2" type="ORF">IL334_001570</name>
</gene>
<dbReference type="RefSeq" id="XP_062789376.1">
    <property type="nucleotide sequence ID" value="XM_062933325.1"/>
</dbReference>
<organism evidence="2 3">
    <name type="scientific">Kwoniella shivajii</name>
    <dbReference type="NCBI Taxonomy" id="564305"/>
    <lineage>
        <taxon>Eukaryota</taxon>
        <taxon>Fungi</taxon>
        <taxon>Dikarya</taxon>
        <taxon>Basidiomycota</taxon>
        <taxon>Agaricomycotina</taxon>
        <taxon>Tremellomycetes</taxon>
        <taxon>Tremellales</taxon>
        <taxon>Cryptococcaceae</taxon>
        <taxon>Kwoniella</taxon>
    </lineage>
</organism>
<accession>A0ABZ1CSJ0</accession>
<dbReference type="EMBL" id="CP141882">
    <property type="protein sequence ID" value="WRT64636.1"/>
    <property type="molecule type" value="Genomic_DNA"/>
</dbReference>
<feature type="transmembrane region" description="Helical" evidence="1">
    <location>
        <begin position="222"/>
        <end position="244"/>
    </location>
</feature>
<proteinExistence type="predicted"/>
<protein>
    <recommendedName>
        <fullName evidence="4">G-protein coupled receptors family 1 profile domain-containing protein</fullName>
    </recommendedName>
</protein>
<keyword evidence="3" id="KW-1185">Reference proteome</keyword>
<keyword evidence="1" id="KW-1133">Transmembrane helix</keyword>
<dbReference type="GeneID" id="87953701"/>
<evidence type="ECO:0008006" key="4">
    <source>
        <dbReference type="Google" id="ProtNLM"/>
    </source>
</evidence>
<name>A0ABZ1CSJ0_9TREE</name>
<keyword evidence="1" id="KW-0472">Membrane</keyword>
<evidence type="ECO:0000313" key="2">
    <source>
        <dbReference type="EMBL" id="WRT64636.1"/>
    </source>
</evidence>
<reference evidence="2 3" key="1">
    <citation type="submission" date="2024-01" db="EMBL/GenBank/DDBJ databases">
        <title>Comparative genomics of Cryptococcus and Kwoniella reveals pathogenesis evolution and contrasting modes of karyotype evolution via chromosome fusion or intercentromeric recombination.</title>
        <authorList>
            <person name="Coelho M.A."/>
            <person name="David-Palma M."/>
            <person name="Shea T."/>
            <person name="Bowers K."/>
            <person name="McGinley-Smith S."/>
            <person name="Mohammad A.W."/>
            <person name="Gnirke A."/>
            <person name="Yurkov A.M."/>
            <person name="Nowrousian M."/>
            <person name="Sun S."/>
            <person name="Cuomo C.A."/>
            <person name="Heitman J."/>
        </authorList>
    </citation>
    <scope>NUCLEOTIDE SEQUENCE [LARGE SCALE GENOMIC DNA]</scope>
    <source>
        <strain evidence="2">CBS 11374</strain>
    </source>
</reference>
<feature type="transmembrane region" description="Helical" evidence="1">
    <location>
        <begin position="283"/>
        <end position="305"/>
    </location>
</feature>
<dbReference type="Proteomes" id="UP001329825">
    <property type="component" value="Chromosome 2"/>
</dbReference>
<evidence type="ECO:0000256" key="1">
    <source>
        <dbReference type="SAM" id="Phobius"/>
    </source>
</evidence>
<feature type="transmembrane region" description="Helical" evidence="1">
    <location>
        <begin position="88"/>
        <end position="109"/>
    </location>
</feature>
<feature type="transmembrane region" description="Helical" evidence="1">
    <location>
        <begin position="317"/>
        <end position="342"/>
    </location>
</feature>
<feature type="transmembrane region" description="Helical" evidence="1">
    <location>
        <begin position="43"/>
        <end position="67"/>
    </location>
</feature>